<evidence type="ECO:0000256" key="4">
    <source>
        <dbReference type="ARBA" id="ARBA00022801"/>
    </source>
</evidence>
<evidence type="ECO:0000259" key="7">
    <source>
        <dbReference type="PROSITE" id="PS51462"/>
    </source>
</evidence>
<comment type="cofactor">
    <cofactor evidence="2">
        <name>Mg(2+)</name>
        <dbReference type="ChEBI" id="CHEBI:18420"/>
    </cofactor>
</comment>
<keyword evidence="4 8" id="KW-0378">Hydrolase</keyword>
<comment type="caution">
    <text evidence="8">The sequence shown here is derived from an EMBL/GenBank/DDBJ whole genome shotgun (WGS) entry which is preliminary data.</text>
</comment>
<evidence type="ECO:0000313" key="9">
    <source>
        <dbReference type="Proteomes" id="UP000238326"/>
    </source>
</evidence>
<protein>
    <submittedName>
        <fullName evidence="8">NUDIX hydrolase</fullName>
    </submittedName>
</protein>
<proteinExistence type="predicted"/>
<organism evidence="8 9">
    <name type="scientific">Malikia spinosa</name>
    <dbReference type="NCBI Taxonomy" id="86180"/>
    <lineage>
        <taxon>Bacteria</taxon>
        <taxon>Pseudomonadati</taxon>
        <taxon>Pseudomonadota</taxon>
        <taxon>Betaproteobacteria</taxon>
        <taxon>Burkholderiales</taxon>
        <taxon>Comamonadaceae</taxon>
        <taxon>Malikia</taxon>
    </lineage>
</organism>
<dbReference type="AlphaFoldDB" id="A0A2S9KIE6"/>
<dbReference type="InterPro" id="IPR000086">
    <property type="entry name" value="NUDIX_hydrolase_dom"/>
</dbReference>
<dbReference type="Proteomes" id="UP000238326">
    <property type="component" value="Unassembled WGS sequence"/>
</dbReference>
<feature type="domain" description="Nudix hydrolase" evidence="7">
    <location>
        <begin position="9"/>
        <end position="210"/>
    </location>
</feature>
<dbReference type="PANTHER" id="PTHR12318">
    <property type="entry name" value="TESTOSTERONE-REGULATED PROTEIN RP2"/>
    <property type="match status" value="1"/>
</dbReference>
<gene>
    <name evidence="8" type="ORF">C6P61_01805</name>
</gene>
<name>A0A2S9KIE6_9BURK</name>
<dbReference type="EMBL" id="PVLR01000006">
    <property type="protein sequence ID" value="PRD70212.1"/>
    <property type="molecule type" value="Genomic_DNA"/>
</dbReference>
<evidence type="ECO:0000256" key="1">
    <source>
        <dbReference type="ARBA" id="ARBA00001936"/>
    </source>
</evidence>
<keyword evidence="3" id="KW-0479">Metal-binding</keyword>
<comment type="cofactor">
    <cofactor evidence="1">
        <name>Mn(2+)</name>
        <dbReference type="ChEBI" id="CHEBI:29035"/>
    </cofactor>
</comment>
<dbReference type="RefSeq" id="WP_105728217.1">
    <property type="nucleotide sequence ID" value="NZ_PVLR01000006.1"/>
</dbReference>
<dbReference type="Gene3D" id="3.90.79.10">
    <property type="entry name" value="Nucleoside Triphosphate Pyrophosphohydrolase"/>
    <property type="match status" value="1"/>
</dbReference>
<dbReference type="GO" id="GO:0016818">
    <property type="term" value="F:hydrolase activity, acting on acid anhydrides, in phosphorus-containing anhydrides"/>
    <property type="evidence" value="ECO:0007669"/>
    <property type="project" value="InterPro"/>
</dbReference>
<evidence type="ECO:0000256" key="5">
    <source>
        <dbReference type="ARBA" id="ARBA00022842"/>
    </source>
</evidence>
<dbReference type="InterPro" id="IPR039121">
    <property type="entry name" value="NUDT19"/>
</dbReference>
<evidence type="ECO:0000256" key="6">
    <source>
        <dbReference type="ARBA" id="ARBA00023211"/>
    </source>
</evidence>
<reference evidence="8 9" key="1">
    <citation type="submission" date="2018-03" db="EMBL/GenBank/DDBJ databases">
        <title>Comparative genomics illustrates the genes involved in a hyperalkaliphilic mechanisms of Serpentinomonas isolated from highly-alkaline calcium-rich serpentinized springs.</title>
        <authorList>
            <person name="Suzuki S."/>
            <person name="Ishii S."/>
            <person name="Walworth N."/>
            <person name="Bird L."/>
            <person name="Kuenen J.G."/>
            <person name="Nealson K.H."/>
        </authorList>
    </citation>
    <scope>NUCLEOTIDE SEQUENCE [LARGE SCALE GENOMIC DNA]</scope>
    <source>
        <strain evidence="8 9">83</strain>
    </source>
</reference>
<keyword evidence="6" id="KW-0464">Manganese</keyword>
<dbReference type="InterPro" id="IPR015797">
    <property type="entry name" value="NUDIX_hydrolase-like_dom_sf"/>
</dbReference>
<keyword evidence="9" id="KW-1185">Reference proteome</keyword>
<dbReference type="GO" id="GO:0046872">
    <property type="term" value="F:metal ion binding"/>
    <property type="evidence" value="ECO:0007669"/>
    <property type="project" value="UniProtKB-KW"/>
</dbReference>
<dbReference type="PANTHER" id="PTHR12318:SF0">
    <property type="entry name" value="ACYL-COENZYME A DIPHOSPHATASE NUDT19"/>
    <property type="match status" value="1"/>
</dbReference>
<sequence length="288" mass="31428">MNPTETERPPRDAASLVLLRDGSAGLEVLLLRRHADSRVMGGVHVFPGGKLDPTDCSPDALAALDLEAEQLLARLDEPALTPEKAAGLHLAALRETFEEAGLLLADNADAAARQALADRQTAGEALADAMAALGLRWQASAILPWSRWITPRHPASGAAFDTRFFLARLPTGQEARHDGYETTEAVWLAPRQALTLHAEHRLELVPPQLMSLVKLARHATVDSAWNEALAARPPRIQPEASEVDGERLLYLPGDPLHSVRERALPGPTRLHWLPRRFEPVGGFAAWFD</sequence>
<dbReference type="CDD" id="cd18870">
    <property type="entry name" value="NUDIX_AcylCoAdiphos_Nudt19"/>
    <property type="match status" value="1"/>
</dbReference>
<accession>A0A2S9KIE6</accession>
<dbReference type="OrthoDB" id="9788263at2"/>
<dbReference type="PROSITE" id="PS51462">
    <property type="entry name" value="NUDIX"/>
    <property type="match status" value="1"/>
</dbReference>
<dbReference type="SUPFAM" id="SSF55811">
    <property type="entry name" value="Nudix"/>
    <property type="match status" value="1"/>
</dbReference>
<evidence type="ECO:0000256" key="2">
    <source>
        <dbReference type="ARBA" id="ARBA00001946"/>
    </source>
</evidence>
<keyword evidence="5" id="KW-0460">Magnesium</keyword>
<evidence type="ECO:0000313" key="8">
    <source>
        <dbReference type="EMBL" id="PRD70212.1"/>
    </source>
</evidence>
<evidence type="ECO:0000256" key="3">
    <source>
        <dbReference type="ARBA" id="ARBA00022723"/>
    </source>
</evidence>